<organism evidence="1 2">
    <name type="scientific">Methanocella arvoryzae (strain DSM 22066 / NBRC 105507 / MRE50)</name>
    <dbReference type="NCBI Taxonomy" id="351160"/>
    <lineage>
        <taxon>Archaea</taxon>
        <taxon>Methanobacteriati</taxon>
        <taxon>Methanobacteriota</taxon>
        <taxon>Stenosarchaea group</taxon>
        <taxon>Methanomicrobia</taxon>
        <taxon>Methanocellales</taxon>
        <taxon>Methanocellaceae</taxon>
        <taxon>Methanocella</taxon>
    </lineage>
</organism>
<reference evidence="1 2" key="1">
    <citation type="journal article" date="2006" name="Science">
        <title>Genome of rice cluster I archaea -- the key methane producers in the rice rhizosphere.</title>
        <authorList>
            <person name="Erkel C."/>
            <person name="Kube M."/>
            <person name="Reinhardt R."/>
            <person name="Liesack W."/>
        </authorList>
    </citation>
    <scope>NUCLEOTIDE SEQUENCE [LARGE SCALE GENOMIC DNA]</scope>
    <source>
        <strain evidence="2">DSM 22066 / NBRC 105507 / MRE50</strain>
    </source>
</reference>
<accession>Q0W2W5</accession>
<dbReference type="STRING" id="351160.RCIX2153"/>
<gene>
    <name evidence="1" type="ORF">RCIX2153</name>
</gene>
<dbReference type="KEGG" id="rci:RCIX2153"/>
<evidence type="ECO:0000313" key="2">
    <source>
        <dbReference type="Proteomes" id="UP000000663"/>
    </source>
</evidence>
<name>Q0W2W5_METAR</name>
<dbReference type="EMBL" id="AM114193">
    <property type="protein sequence ID" value="CAJ37278.1"/>
    <property type="molecule type" value="Genomic_DNA"/>
</dbReference>
<protein>
    <submittedName>
        <fullName evidence="1">Predicted ThiS sulfur transfer protein</fullName>
    </submittedName>
</protein>
<dbReference type="Proteomes" id="UP000000663">
    <property type="component" value="Chromosome"/>
</dbReference>
<dbReference type="Pfam" id="PF21965">
    <property type="entry name" value="SAMP2"/>
    <property type="match status" value="1"/>
</dbReference>
<dbReference type="AlphaFoldDB" id="Q0W2W5"/>
<proteinExistence type="predicted"/>
<sequence length="71" mass="7711">MEVLHLTVILHAGRKTETQVDLPEGSSYFDLLRELKVNPETVVVFKNGIPVAFDSVVEGGTVEVMRVVSGG</sequence>
<dbReference type="eggNOG" id="arCOG00535">
    <property type="taxonomic scope" value="Archaea"/>
</dbReference>
<keyword evidence="2" id="KW-1185">Reference proteome</keyword>
<dbReference type="InterPro" id="IPR053833">
    <property type="entry name" value="SAMP2"/>
</dbReference>
<evidence type="ECO:0000313" key="1">
    <source>
        <dbReference type="EMBL" id="CAJ37278.1"/>
    </source>
</evidence>
<dbReference type="SUPFAM" id="SSF54285">
    <property type="entry name" value="MoaD/ThiS"/>
    <property type="match status" value="1"/>
</dbReference>
<dbReference type="InterPro" id="IPR016155">
    <property type="entry name" value="Mopterin_synth/thiamin_S_b"/>
</dbReference>
<dbReference type="Gene3D" id="3.10.20.30">
    <property type="match status" value="1"/>
</dbReference>
<dbReference type="InterPro" id="IPR012675">
    <property type="entry name" value="Beta-grasp_dom_sf"/>
</dbReference>